<dbReference type="EMBL" id="DAAUZH010000028">
    <property type="protein sequence ID" value="HAF3876401.1"/>
    <property type="molecule type" value="Genomic_DNA"/>
</dbReference>
<protein>
    <submittedName>
        <fullName evidence="1">Toxin-antitoxin system protein</fullName>
    </submittedName>
</protein>
<comment type="caution">
    <text evidence="1">The sequence shown here is derived from an EMBL/GenBank/DDBJ whole genome shotgun (WGS) entry which is preliminary data.</text>
</comment>
<reference evidence="1" key="2">
    <citation type="submission" date="2020-02" db="EMBL/GenBank/DDBJ databases">
        <authorList>
            <consortium name="NCBI Pathogen Detection Project"/>
        </authorList>
    </citation>
    <scope>NUCLEOTIDE SEQUENCE</scope>
    <source>
        <strain evidence="1">MA.1090604679</strain>
    </source>
</reference>
<evidence type="ECO:0000313" key="1">
    <source>
        <dbReference type="EMBL" id="HAF3876401.1"/>
    </source>
</evidence>
<name>A0A746PLW8_SALER</name>
<sequence length="49" mass="5708">VERQHNTWFRDQVEAGRQQLERGDVLPHDMVESSAAAWRDEMSRKVAGK</sequence>
<proteinExistence type="predicted"/>
<dbReference type="Gene3D" id="6.20.450.20">
    <property type="match status" value="1"/>
</dbReference>
<feature type="non-terminal residue" evidence="1">
    <location>
        <position position="1"/>
    </location>
</feature>
<dbReference type="AlphaFoldDB" id="A0A746PLW8"/>
<gene>
    <name evidence="1" type="ORF">G8B54_004584</name>
</gene>
<reference evidence="1" key="1">
    <citation type="journal article" date="2018" name="Genome Biol.">
        <title>SKESA: strategic k-mer extension for scrupulous assemblies.</title>
        <authorList>
            <person name="Souvorov A."/>
            <person name="Agarwala R."/>
            <person name="Lipman D.J."/>
        </authorList>
    </citation>
    <scope>NUCLEOTIDE SEQUENCE</scope>
    <source>
        <strain evidence="1">MA.1090604679</strain>
    </source>
</reference>
<accession>A0A746PLW8</accession>
<organism evidence="1">
    <name type="scientific">Salmonella enterica</name>
    <name type="common">Salmonella choleraesuis</name>
    <dbReference type="NCBI Taxonomy" id="28901"/>
    <lineage>
        <taxon>Bacteria</taxon>
        <taxon>Pseudomonadati</taxon>
        <taxon>Pseudomonadota</taxon>
        <taxon>Gammaproteobacteria</taxon>
        <taxon>Enterobacterales</taxon>
        <taxon>Enterobacteriaceae</taxon>
        <taxon>Salmonella</taxon>
    </lineage>
</organism>